<dbReference type="InterPro" id="IPR040256">
    <property type="entry name" value="At4g02000-like"/>
</dbReference>
<dbReference type="EMBL" id="JBBPBN010000015">
    <property type="protein sequence ID" value="KAK9024447.1"/>
    <property type="molecule type" value="Genomic_DNA"/>
</dbReference>
<reference evidence="4 5" key="1">
    <citation type="journal article" date="2024" name="G3 (Bethesda)">
        <title>Genome assembly of Hibiscus sabdariffa L. provides insights into metabolisms of medicinal natural products.</title>
        <authorList>
            <person name="Kim T."/>
        </authorList>
    </citation>
    <scope>NUCLEOTIDE SEQUENCE [LARGE SCALE GENOMIC DNA]</scope>
    <source>
        <strain evidence="4">TK-2024</strain>
        <tissue evidence="4">Old leaves</tissue>
    </source>
</reference>
<feature type="domain" description="CCHC-type" evidence="3">
    <location>
        <begin position="264"/>
        <end position="279"/>
    </location>
</feature>
<evidence type="ECO:0000313" key="5">
    <source>
        <dbReference type="Proteomes" id="UP001396334"/>
    </source>
</evidence>
<name>A0ABR2SGS4_9ROSI</name>
<evidence type="ECO:0000256" key="1">
    <source>
        <dbReference type="PROSITE-ProRule" id="PRU00047"/>
    </source>
</evidence>
<protein>
    <recommendedName>
        <fullName evidence="3">CCHC-type domain-containing protein</fullName>
    </recommendedName>
</protein>
<feature type="region of interest" description="Disordered" evidence="2">
    <location>
        <begin position="1"/>
        <end position="33"/>
    </location>
</feature>
<evidence type="ECO:0000313" key="4">
    <source>
        <dbReference type="EMBL" id="KAK9024447.1"/>
    </source>
</evidence>
<keyword evidence="1" id="KW-0479">Metal-binding</keyword>
<evidence type="ECO:0000259" key="3">
    <source>
        <dbReference type="PROSITE" id="PS50158"/>
    </source>
</evidence>
<accession>A0ABR2SGS4</accession>
<dbReference type="PROSITE" id="PS50158">
    <property type="entry name" value="ZF_CCHC"/>
    <property type="match status" value="1"/>
</dbReference>
<sequence length="331" mass="37164">MLSRVPDDATDDRSSNKPRIPIDKPPDAGGSATGILTATMDVYPLKTTCNQIPPFRDILVNQATASKSEEEIFDDEDIEILDDDVQRSIIDGLISIDFSARVQTLAEKSLDLTVVIKLLGHRIGYSTLKNRIYDLSKPSQAVKLMDIENDYYLVSFRTRPDFLKALAREPRTPDFTTSQPFPSKVVAWIRLPNLPVTFYKQSLISAIGESIGKVFRIDYRTESGCRGRFVRMEIEIDLQKPLTSKILINGQTQLIEYESLPLVCFSCGRYGHSSDSCRESTTSDPSAAAISYVAPSSANHAKPIHNDTSDLLRPWMFIKRRSRKSTLKQPE</sequence>
<dbReference type="Proteomes" id="UP001396334">
    <property type="component" value="Unassembled WGS sequence"/>
</dbReference>
<dbReference type="InterPro" id="IPR001878">
    <property type="entry name" value="Znf_CCHC"/>
</dbReference>
<keyword evidence="1" id="KW-0863">Zinc-finger</keyword>
<keyword evidence="1" id="KW-0862">Zinc</keyword>
<dbReference type="PANTHER" id="PTHR31286:SF99">
    <property type="entry name" value="DUF4283 DOMAIN-CONTAINING PROTEIN"/>
    <property type="match status" value="1"/>
</dbReference>
<dbReference type="PANTHER" id="PTHR31286">
    <property type="entry name" value="GLYCINE-RICH CELL WALL STRUCTURAL PROTEIN 1.8-LIKE"/>
    <property type="match status" value="1"/>
</dbReference>
<proteinExistence type="predicted"/>
<evidence type="ECO:0000256" key="2">
    <source>
        <dbReference type="SAM" id="MobiDB-lite"/>
    </source>
</evidence>
<comment type="caution">
    <text evidence="4">The sequence shown here is derived from an EMBL/GenBank/DDBJ whole genome shotgun (WGS) entry which is preliminary data.</text>
</comment>
<gene>
    <name evidence="4" type="ORF">V6N11_004609</name>
</gene>
<feature type="compositionally biased region" description="Basic and acidic residues" evidence="2">
    <location>
        <begin position="1"/>
        <end position="26"/>
    </location>
</feature>
<organism evidence="4 5">
    <name type="scientific">Hibiscus sabdariffa</name>
    <name type="common">roselle</name>
    <dbReference type="NCBI Taxonomy" id="183260"/>
    <lineage>
        <taxon>Eukaryota</taxon>
        <taxon>Viridiplantae</taxon>
        <taxon>Streptophyta</taxon>
        <taxon>Embryophyta</taxon>
        <taxon>Tracheophyta</taxon>
        <taxon>Spermatophyta</taxon>
        <taxon>Magnoliopsida</taxon>
        <taxon>eudicotyledons</taxon>
        <taxon>Gunneridae</taxon>
        <taxon>Pentapetalae</taxon>
        <taxon>rosids</taxon>
        <taxon>malvids</taxon>
        <taxon>Malvales</taxon>
        <taxon>Malvaceae</taxon>
        <taxon>Malvoideae</taxon>
        <taxon>Hibiscus</taxon>
    </lineage>
</organism>
<keyword evidence="5" id="KW-1185">Reference proteome</keyword>